<name>A0A9P6G8N2_9PLEO</name>
<dbReference type="Proteomes" id="UP000756921">
    <property type="component" value="Unassembled WGS sequence"/>
</dbReference>
<evidence type="ECO:0000313" key="3">
    <source>
        <dbReference type="Proteomes" id="UP000756921"/>
    </source>
</evidence>
<accession>A0A9P6G8N2</accession>
<dbReference type="EMBL" id="WJXW01000014">
    <property type="protein sequence ID" value="KAF9730773.1"/>
    <property type="molecule type" value="Genomic_DNA"/>
</dbReference>
<evidence type="ECO:0000256" key="1">
    <source>
        <dbReference type="SAM" id="MobiDB-lite"/>
    </source>
</evidence>
<reference evidence="2" key="1">
    <citation type="journal article" date="2020" name="Mol. Plant Microbe Interact.">
        <title>Genome Sequence of the Biocontrol Agent Coniothyrium minitans strain Conio (IMI 134523).</title>
        <authorList>
            <person name="Patel D."/>
            <person name="Shittu T.A."/>
            <person name="Baroncelli R."/>
            <person name="Muthumeenakshi S."/>
            <person name="Osborne T.H."/>
            <person name="Janganan T.K."/>
            <person name="Sreenivasaprasad S."/>
        </authorList>
    </citation>
    <scope>NUCLEOTIDE SEQUENCE</scope>
    <source>
        <strain evidence="2">Conio</strain>
    </source>
</reference>
<organism evidence="2 3">
    <name type="scientific">Paraphaeosphaeria minitans</name>
    <dbReference type="NCBI Taxonomy" id="565426"/>
    <lineage>
        <taxon>Eukaryota</taxon>
        <taxon>Fungi</taxon>
        <taxon>Dikarya</taxon>
        <taxon>Ascomycota</taxon>
        <taxon>Pezizomycotina</taxon>
        <taxon>Dothideomycetes</taxon>
        <taxon>Pleosporomycetidae</taxon>
        <taxon>Pleosporales</taxon>
        <taxon>Massarineae</taxon>
        <taxon>Didymosphaeriaceae</taxon>
        <taxon>Paraphaeosphaeria</taxon>
    </lineage>
</organism>
<feature type="region of interest" description="Disordered" evidence="1">
    <location>
        <begin position="32"/>
        <end position="123"/>
    </location>
</feature>
<dbReference type="AlphaFoldDB" id="A0A9P6G8N2"/>
<comment type="caution">
    <text evidence="2">The sequence shown here is derived from an EMBL/GenBank/DDBJ whole genome shotgun (WGS) entry which is preliminary data.</text>
</comment>
<proteinExistence type="predicted"/>
<protein>
    <submittedName>
        <fullName evidence="2">Uncharacterized protein</fullName>
    </submittedName>
</protein>
<evidence type="ECO:0000313" key="2">
    <source>
        <dbReference type="EMBL" id="KAF9730773.1"/>
    </source>
</evidence>
<gene>
    <name evidence="2" type="ORF">PMIN01_11642</name>
</gene>
<keyword evidence="3" id="KW-1185">Reference proteome</keyword>
<sequence>MSHGAKKTLRFGICCMPIPNPTLPRLEVLLLNTSRSPRRRPLRTSARPTPLSHHTAKGPPSLHDDSPASMQRRRVRSSALIHLGNGLDRRPQTPTSIPDPPTLINANAAARDMDPYGVPRHRR</sequence>